<accession>A0A9X8R5L3</accession>
<proteinExistence type="predicted"/>
<dbReference type="AlphaFoldDB" id="A0A9X8R5L3"/>
<reference evidence="1 2" key="1">
    <citation type="submission" date="2017-01" db="EMBL/GenBank/DDBJ databases">
        <authorList>
            <person name="Varghese N."/>
            <person name="Submissions S."/>
        </authorList>
    </citation>
    <scope>NUCLEOTIDE SEQUENCE [LARGE SCALE GENOMIC DNA]</scope>
    <source>
        <strain evidence="1 2">RUG2-6</strain>
    </source>
</reference>
<dbReference type="Proteomes" id="UP000185829">
    <property type="component" value="Unassembled WGS sequence"/>
</dbReference>
<comment type="caution">
    <text evidence="1">The sequence shown here is derived from an EMBL/GenBank/DDBJ whole genome shotgun (WGS) entry which is preliminary data.</text>
</comment>
<name>A0A9X8R5L3_9BACI</name>
<gene>
    <name evidence="1" type="ORF">SAMN05878482_1011330</name>
</gene>
<dbReference type="EMBL" id="FTMX01000001">
    <property type="protein sequence ID" value="SIQ48827.1"/>
    <property type="molecule type" value="Genomic_DNA"/>
</dbReference>
<sequence length="122" mass="13834">MNVDSLSRQLHFPRAVFAPVGSSWDAKQESRDFHSGSTVECSIKKNCRLVTSPTLIIILKYTFGKNLTGVFNKKTAGKLAFLRVCLQSENFFILLFSNNFELHPEAWHISLFPIQNPLSQAF</sequence>
<evidence type="ECO:0000313" key="2">
    <source>
        <dbReference type="Proteomes" id="UP000185829"/>
    </source>
</evidence>
<organism evidence="1 2">
    <name type="scientific">Peribacillus simplex</name>
    <dbReference type="NCBI Taxonomy" id="1478"/>
    <lineage>
        <taxon>Bacteria</taxon>
        <taxon>Bacillati</taxon>
        <taxon>Bacillota</taxon>
        <taxon>Bacilli</taxon>
        <taxon>Bacillales</taxon>
        <taxon>Bacillaceae</taxon>
        <taxon>Peribacillus</taxon>
    </lineage>
</organism>
<evidence type="ECO:0000313" key="1">
    <source>
        <dbReference type="EMBL" id="SIQ48827.1"/>
    </source>
</evidence>
<protein>
    <submittedName>
        <fullName evidence="1">Uncharacterized protein</fullName>
    </submittedName>
</protein>